<name>A0A1J1I234_9DIPT</name>
<dbReference type="EMBL" id="CVRI01000028">
    <property type="protein sequence ID" value="CRK92433.1"/>
    <property type="molecule type" value="Genomic_DNA"/>
</dbReference>
<gene>
    <name evidence="1" type="ORF">CLUMA_CG006000</name>
</gene>
<dbReference type="AlphaFoldDB" id="A0A1J1I234"/>
<evidence type="ECO:0000313" key="2">
    <source>
        <dbReference type="Proteomes" id="UP000183832"/>
    </source>
</evidence>
<proteinExistence type="predicted"/>
<protein>
    <submittedName>
        <fullName evidence="1">CLUMA_CG006000, isoform A</fullName>
    </submittedName>
</protein>
<dbReference type="Proteomes" id="UP000183832">
    <property type="component" value="Unassembled WGS sequence"/>
</dbReference>
<organism evidence="1 2">
    <name type="scientific">Clunio marinus</name>
    <dbReference type="NCBI Taxonomy" id="568069"/>
    <lineage>
        <taxon>Eukaryota</taxon>
        <taxon>Metazoa</taxon>
        <taxon>Ecdysozoa</taxon>
        <taxon>Arthropoda</taxon>
        <taxon>Hexapoda</taxon>
        <taxon>Insecta</taxon>
        <taxon>Pterygota</taxon>
        <taxon>Neoptera</taxon>
        <taxon>Endopterygota</taxon>
        <taxon>Diptera</taxon>
        <taxon>Nematocera</taxon>
        <taxon>Chironomoidea</taxon>
        <taxon>Chironomidae</taxon>
        <taxon>Clunio</taxon>
    </lineage>
</organism>
<reference evidence="1 2" key="1">
    <citation type="submission" date="2015-04" db="EMBL/GenBank/DDBJ databases">
        <authorList>
            <person name="Syromyatnikov M.Y."/>
            <person name="Popov V.N."/>
        </authorList>
    </citation>
    <scope>NUCLEOTIDE SEQUENCE [LARGE SCALE GENOMIC DNA]</scope>
</reference>
<evidence type="ECO:0000313" key="1">
    <source>
        <dbReference type="EMBL" id="CRK92433.1"/>
    </source>
</evidence>
<sequence length="66" mass="7702">MLWGEITTLENTFSPSLFLASNVLHDNANLIAGFITGLRLFYLHKRIICPTFMFTLQEYYVAFFSY</sequence>
<keyword evidence="2" id="KW-1185">Reference proteome</keyword>
<accession>A0A1J1I234</accession>